<feature type="chain" id="PRO_5005834117" evidence="2">
    <location>
        <begin position="24"/>
        <end position="240"/>
    </location>
</feature>
<evidence type="ECO:0000256" key="1">
    <source>
        <dbReference type="SAM" id="Phobius"/>
    </source>
</evidence>
<reference evidence="3 4" key="1">
    <citation type="submission" date="2015-07" db="EMBL/GenBank/DDBJ databases">
        <title>Genome sequencing project for genomic taxonomy and phylogenomics of Bacillus-like bacteria.</title>
        <authorList>
            <person name="Liu B."/>
            <person name="Wang J."/>
            <person name="Zhu Y."/>
            <person name="Liu G."/>
            <person name="Chen Q."/>
            <person name="Chen Z."/>
            <person name="Che J."/>
            <person name="Ge C."/>
            <person name="Shi H."/>
            <person name="Pan Z."/>
            <person name="Liu X."/>
        </authorList>
    </citation>
    <scope>NUCLEOTIDE SEQUENCE [LARGE SCALE GENOMIC DNA]</scope>
    <source>
        <strain evidence="3 4">DSM 54</strain>
    </source>
</reference>
<protein>
    <submittedName>
        <fullName evidence="3">Uncharacterized protein</fullName>
    </submittedName>
</protein>
<keyword evidence="1" id="KW-0812">Transmembrane</keyword>
<proteinExistence type="predicted"/>
<dbReference type="OrthoDB" id="2971308at2"/>
<evidence type="ECO:0000313" key="4">
    <source>
        <dbReference type="Proteomes" id="UP000037977"/>
    </source>
</evidence>
<evidence type="ECO:0000313" key="3">
    <source>
        <dbReference type="EMBL" id="KOY84160.1"/>
    </source>
</evidence>
<feature type="transmembrane region" description="Helical" evidence="1">
    <location>
        <begin position="171"/>
        <end position="192"/>
    </location>
</feature>
<organism evidence="3 4">
    <name type="scientific">Lysinibacillus macroides</name>
    <dbReference type="NCBI Taxonomy" id="33935"/>
    <lineage>
        <taxon>Bacteria</taxon>
        <taxon>Bacillati</taxon>
        <taxon>Bacillota</taxon>
        <taxon>Bacilli</taxon>
        <taxon>Bacillales</taxon>
        <taxon>Bacillaceae</taxon>
        <taxon>Lysinibacillus</taxon>
    </lineage>
</organism>
<accession>A0A0M9DNT8</accession>
<keyword evidence="4" id="KW-1185">Reference proteome</keyword>
<feature type="transmembrane region" description="Helical" evidence="1">
    <location>
        <begin position="199"/>
        <end position="226"/>
    </location>
</feature>
<name>A0A0M9DNT8_9BACI</name>
<keyword evidence="1" id="KW-1133">Transmembrane helix</keyword>
<sequence length="240" mass="25602">MKKLFTSILSVVLLFSMVGSVFAESKKVNYEYSSALVTAAQLDEIFVGAVGVDGEFLVLDQQKAINNGISSDKIKEAEEKIKEYNKITKDVLVISPLLTFVGNQIQFDEIAAEKKGVSKELINATKIDVEKINKAAAEGIVNLAACGGTNKYEDRWYGFDTYFDSCVSNQIIGYLTIGAGITTIASLVTAAISPPAGMALGIAAGLLGIGVGALTVANAYGCGVLIRWSFDKPFWTSSQC</sequence>
<dbReference type="EMBL" id="LGCI01000002">
    <property type="protein sequence ID" value="KOY84160.1"/>
    <property type="molecule type" value="Genomic_DNA"/>
</dbReference>
<comment type="caution">
    <text evidence="3">The sequence shown here is derived from an EMBL/GenBank/DDBJ whole genome shotgun (WGS) entry which is preliminary data.</text>
</comment>
<keyword evidence="2" id="KW-0732">Signal</keyword>
<dbReference type="Proteomes" id="UP000037977">
    <property type="component" value="Unassembled WGS sequence"/>
</dbReference>
<dbReference type="AlphaFoldDB" id="A0A0M9DNT8"/>
<keyword evidence="1" id="KW-0472">Membrane</keyword>
<gene>
    <name evidence="3" type="ORF">ADM90_01770</name>
</gene>
<dbReference type="RefSeq" id="WP_053993354.1">
    <property type="nucleotide sequence ID" value="NZ_CP065643.1"/>
</dbReference>
<dbReference type="PATRIC" id="fig|33935.3.peg.3209"/>
<feature type="signal peptide" evidence="2">
    <location>
        <begin position="1"/>
        <end position="23"/>
    </location>
</feature>
<evidence type="ECO:0000256" key="2">
    <source>
        <dbReference type="SAM" id="SignalP"/>
    </source>
</evidence>